<dbReference type="OrthoDB" id="5959601at2"/>
<dbReference type="EMBL" id="QRBF01000001">
    <property type="protein sequence ID" value="RDS86894.1"/>
    <property type="molecule type" value="Genomic_DNA"/>
</dbReference>
<organism evidence="1 2">
    <name type="scientific">Dyella psychrodurans</name>
    <dbReference type="NCBI Taxonomy" id="1927960"/>
    <lineage>
        <taxon>Bacteria</taxon>
        <taxon>Pseudomonadati</taxon>
        <taxon>Pseudomonadota</taxon>
        <taxon>Gammaproteobacteria</taxon>
        <taxon>Lysobacterales</taxon>
        <taxon>Rhodanobacteraceae</taxon>
        <taxon>Dyella</taxon>
    </lineage>
</organism>
<accession>A0A370XEP2</accession>
<proteinExistence type="predicted"/>
<protein>
    <recommendedName>
        <fullName evidence="3">Copper-binding protein</fullName>
    </recommendedName>
</protein>
<evidence type="ECO:0000313" key="1">
    <source>
        <dbReference type="EMBL" id="RDS86894.1"/>
    </source>
</evidence>
<comment type="caution">
    <text evidence="1">The sequence shown here is derived from an EMBL/GenBank/DDBJ whole genome shotgun (WGS) entry which is preliminary data.</text>
</comment>
<gene>
    <name evidence="1" type="ORF">DWU99_03050</name>
</gene>
<dbReference type="Proteomes" id="UP000255334">
    <property type="component" value="Unassembled WGS sequence"/>
</dbReference>
<keyword evidence="2" id="KW-1185">Reference proteome</keyword>
<dbReference type="AlphaFoldDB" id="A0A370XEP2"/>
<reference evidence="1 2" key="1">
    <citation type="submission" date="2018-07" db="EMBL/GenBank/DDBJ databases">
        <title>Dyella monticola sp. nov. and Dyella psychrodurans sp. nov. isolated from monsoon evergreen broad-leaved forest soil of Dinghu Mountain, China.</title>
        <authorList>
            <person name="Gao Z."/>
            <person name="Qiu L."/>
        </authorList>
    </citation>
    <scope>NUCLEOTIDE SEQUENCE [LARGE SCALE GENOMIC DNA]</scope>
    <source>
        <strain evidence="1 2">4MSK11</strain>
    </source>
</reference>
<evidence type="ECO:0008006" key="3">
    <source>
        <dbReference type="Google" id="ProtNLM"/>
    </source>
</evidence>
<name>A0A370XEP2_9GAMM</name>
<sequence length="73" mass="7791">MTHTPKTDALVNMQGMHTMPATVTHADSKTGIVDVTTEGMALRVHFPPASMANLKAGDKIGLYMAYSMATVVK</sequence>
<evidence type="ECO:0000313" key="2">
    <source>
        <dbReference type="Proteomes" id="UP000255334"/>
    </source>
</evidence>